<evidence type="ECO:0000256" key="1">
    <source>
        <dbReference type="SAM" id="Phobius"/>
    </source>
</evidence>
<reference evidence="2" key="1">
    <citation type="submission" date="2022-07" db="EMBL/GenBank/DDBJ databases">
        <authorList>
            <person name="Macas J."/>
            <person name="Novak P."/>
            <person name="Neumann P."/>
        </authorList>
    </citation>
    <scope>NUCLEOTIDE SEQUENCE</scope>
</reference>
<accession>A0AAV0DGT7</accession>
<feature type="transmembrane region" description="Helical" evidence="1">
    <location>
        <begin position="21"/>
        <end position="46"/>
    </location>
</feature>
<gene>
    <name evidence="2" type="ORF">CEPIT_LOCUS14286</name>
</gene>
<comment type="caution">
    <text evidence="2">The sequence shown here is derived from an EMBL/GenBank/DDBJ whole genome shotgun (WGS) entry which is preliminary data.</text>
</comment>
<name>A0AAV0DGT7_9ASTE</name>
<keyword evidence="1" id="KW-0812">Transmembrane</keyword>
<protein>
    <submittedName>
        <fullName evidence="2">Uncharacterized protein</fullName>
    </submittedName>
</protein>
<keyword evidence="3" id="KW-1185">Reference proteome</keyword>
<proteinExistence type="predicted"/>
<dbReference type="Proteomes" id="UP001152523">
    <property type="component" value="Unassembled WGS sequence"/>
</dbReference>
<evidence type="ECO:0000313" key="2">
    <source>
        <dbReference type="EMBL" id="CAH9098155.1"/>
    </source>
</evidence>
<dbReference type="EMBL" id="CAMAPF010000096">
    <property type="protein sequence ID" value="CAH9098155.1"/>
    <property type="molecule type" value="Genomic_DNA"/>
</dbReference>
<dbReference type="AlphaFoldDB" id="A0AAV0DGT7"/>
<keyword evidence="1" id="KW-1133">Transmembrane helix</keyword>
<organism evidence="2 3">
    <name type="scientific">Cuscuta epithymum</name>
    <dbReference type="NCBI Taxonomy" id="186058"/>
    <lineage>
        <taxon>Eukaryota</taxon>
        <taxon>Viridiplantae</taxon>
        <taxon>Streptophyta</taxon>
        <taxon>Embryophyta</taxon>
        <taxon>Tracheophyta</taxon>
        <taxon>Spermatophyta</taxon>
        <taxon>Magnoliopsida</taxon>
        <taxon>eudicotyledons</taxon>
        <taxon>Gunneridae</taxon>
        <taxon>Pentapetalae</taxon>
        <taxon>asterids</taxon>
        <taxon>lamiids</taxon>
        <taxon>Solanales</taxon>
        <taxon>Convolvulaceae</taxon>
        <taxon>Cuscuteae</taxon>
        <taxon>Cuscuta</taxon>
        <taxon>Cuscuta subgen. Cuscuta</taxon>
    </lineage>
</organism>
<keyword evidence="1" id="KW-0472">Membrane</keyword>
<sequence length="112" mass="12976">MDAWRPQVRAMVFVCCLRRKSFIFCFVCHFSNVYFSFAICFCFGIPDCKTLVLDMGDERNVVTVFGFRFPIYGSTNYIASLEVINIESGSRNNGYQLSFCRLTRTLNYLLSI</sequence>
<evidence type="ECO:0000313" key="3">
    <source>
        <dbReference type="Proteomes" id="UP001152523"/>
    </source>
</evidence>